<evidence type="ECO:0000313" key="2">
    <source>
        <dbReference type="Proteomes" id="UP000784294"/>
    </source>
</evidence>
<organism evidence="1 2">
    <name type="scientific">Protopolystoma xenopodis</name>
    <dbReference type="NCBI Taxonomy" id="117903"/>
    <lineage>
        <taxon>Eukaryota</taxon>
        <taxon>Metazoa</taxon>
        <taxon>Spiralia</taxon>
        <taxon>Lophotrochozoa</taxon>
        <taxon>Platyhelminthes</taxon>
        <taxon>Monogenea</taxon>
        <taxon>Polyopisthocotylea</taxon>
        <taxon>Polystomatidea</taxon>
        <taxon>Polystomatidae</taxon>
        <taxon>Protopolystoma</taxon>
    </lineage>
</organism>
<protein>
    <submittedName>
        <fullName evidence="1">Uncharacterized protein</fullName>
    </submittedName>
</protein>
<comment type="caution">
    <text evidence="1">The sequence shown here is derived from an EMBL/GenBank/DDBJ whole genome shotgun (WGS) entry which is preliminary data.</text>
</comment>
<gene>
    <name evidence="1" type="ORF">PXEA_LOCUS17855</name>
</gene>
<proteinExistence type="predicted"/>
<reference evidence="1" key="1">
    <citation type="submission" date="2018-11" db="EMBL/GenBank/DDBJ databases">
        <authorList>
            <consortium name="Pathogen Informatics"/>
        </authorList>
    </citation>
    <scope>NUCLEOTIDE SEQUENCE</scope>
</reference>
<accession>A0A3S5A0H8</accession>
<sequence length="240" mass="26389">MKGLVAAGGGRLLGPGVGKLAEKLHPQQTRQLSLGLTFSPPQVCYRYLLSAISYLLFSSNCWPAFLLYSSSLPPSTPPCLPPVRIFPILHTFLPSALRPSTPLHTSIHISTCARLIPACMPASLGHSAHRLFMQMCNVYDRLLLCSSAQTTIYPLSMWLSRLPNLAEFAQVEGISLRLNTHLHRPTPPRQHRIGLPANICHCLAFSSHISRGIATSASALLLRSPFSRTARPTRSYWAQC</sequence>
<keyword evidence="2" id="KW-1185">Reference proteome</keyword>
<name>A0A3S5A0H8_9PLAT</name>
<dbReference type="AlphaFoldDB" id="A0A3S5A0H8"/>
<evidence type="ECO:0000313" key="1">
    <source>
        <dbReference type="EMBL" id="VEL24415.1"/>
    </source>
</evidence>
<dbReference type="EMBL" id="CAAALY010067621">
    <property type="protein sequence ID" value="VEL24415.1"/>
    <property type="molecule type" value="Genomic_DNA"/>
</dbReference>
<dbReference type="Proteomes" id="UP000784294">
    <property type="component" value="Unassembled WGS sequence"/>
</dbReference>